<organism evidence="9 10">
    <name type="scientific">Wujia chipingensis</name>
    <dbReference type="NCBI Taxonomy" id="2763670"/>
    <lineage>
        <taxon>Bacteria</taxon>
        <taxon>Bacillati</taxon>
        <taxon>Bacillota</taxon>
        <taxon>Clostridia</taxon>
        <taxon>Lachnospirales</taxon>
        <taxon>Lachnospiraceae</taxon>
        <taxon>Wujia</taxon>
    </lineage>
</organism>
<gene>
    <name evidence="7 9" type="primary">recO</name>
    <name evidence="9" type="ORF">H9Q76_07905</name>
</gene>
<keyword evidence="5 7" id="KW-0234">DNA repair</keyword>
<dbReference type="GO" id="GO:0006310">
    <property type="term" value="P:DNA recombination"/>
    <property type="evidence" value="ECO:0007669"/>
    <property type="project" value="UniProtKB-UniRule"/>
</dbReference>
<comment type="function">
    <text evidence="7">Involved in DNA repair and RecF pathway recombination.</text>
</comment>
<evidence type="ECO:0000256" key="2">
    <source>
        <dbReference type="ARBA" id="ARBA00021310"/>
    </source>
</evidence>
<dbReference type="EMBL" id="CP060632">
    <property type="protein sequence ID" value="QNL98678.1"/>
    <property type="molecule type" value="Genomic_DNA"/>
</dbReference>
<dbReference type="GO" id="GO:0006302">
    <property type="term" value="P:double-strand break repair"/>
    <property type="evidence" value="ECO:0007669"/>
    <property type="project" value="TreeGrafter"/>
</dbReference>
<dbReference type="Gene3D" id="1.20.1440.120">
    <property type="entry name" value="Recombination protein O, C-terminal domain"/>
    <property type="match status" value="1"/>
</dbReference>
<protein>
    <recommendedName>
        <fullName evidence="2 7">DNA repair protein RecO</fullName>
    </recommendedName>
    <alternativeName>
        <fullName evidence="6 7">Recombination protein O</fullName>
    </alternativeName>
</protein>
<evidence type="ECO:0000256" key="1">
    <source>
        <dbReference type="ARBA" id="ARBA00007452"/>
    </source>
</evidence>
<dbReference type="Gene3D" id="6.20.220.20">
    <property type="entry name" value="Recombination protein O, zinc-binding domain"/>
    <property type="match status" value="1"/>
</dbReference>
<sequence>MREEIQVTGIILYATLVKEYDKRLVILTKERGKITVFANGARKAVSQLRAASQSFVMGTFTVFPGRDSYTLVKAEVREYFSGLPLDMEKLCYASYVCEFMSYYTREGCYCVNELNLLYVTLKALEQGTVDNQLIRYAFEVRLMDIEGQGIHAYTCVRCNKKELKYFNAKAGGLLCEACGKELKLTRTVSETLIYTLQYIQSADLTKLYAFQLSEEAMAELKYVADRFREAYVDREFKSLEILSSL</sequence>
<proteinExistence type="inferred from homology"/>
<dbReference type="GO" id="GO:0043590">
    <property type="term" value="C:bacterial nucleoid"/>
    <property type="evidence" value="ECO:0007669"/>
    <property type="project" value="TreeGrafter"/>
</dbReference>
<evidence type="ECO:0000259" key="8">
    <source>
        <dbReference type="Pfam" id="PF11967"/>
    </source>
</evidence>
<evidence type="ECO:0000256" key="6">
    <source>
        <dbReference type="ARBA" id="ARBA00033409"/>
    </source>
</evidence>
<dbReference type="InterPro" id="IPR042242">
    <property type="entry name" value="RecO_C"/>
</dbReference>
<dbReference type="PANTHER" id="PTHR33991:SF1">
    <property type="entry name" value="DNA REPAIR PROTEIN RECO"/>
    <property type="match status" value="1"/>
</dbReference>
<reference evidence="9 10" key="1">
    <citation type="submission" date="2020-08" db="EMBL/GenBank/DDBJ databases">
        <authorList>
            <person name="Liu C."/>
            <person name="Sun Q."/>
        </authorList>
    </citation>
    <scope>NUCLEOTIDE SEQUENCE [LARGE SCALE GENOMIC DNA]</scope>
    <source>
        <strain evidence="9 10">NSJ-4</strain>
    </source>
</reference>
<dbReference type="AlphaFoldDB" id="A0A7G9FJE7"/>
<dbReference type="HAMAP" id="MF_00201">
    <property type="entry name" value="RecO"/>
    <property type="match status" value="1"/>
</dbReference>
<dbReference type="Pfam" id="PF11967">
    <property type="entry name" value="RecO_N"/>
    <property type="match status" value="1"/>
</dbReference>
<name>A0A7G9FJE7_9FIRM</name>
<evidence type="ECO:0000313" key="10">
    <source>
        <dbReference type="Proteomes" id="UP000515819"/>
    </source>
</evidence>
<dbReference type="InterPro" id="IPR003717">
    <property type="entry name" value="RecO"/>
</dbReference>
<dbReference type="NCBIfam" id="TIGR00613">
    <property type="entry name" value="reco"/>
    <property type="match status" value="1"/>
</dbReference>
<evidence type="ECO:0000256" key="5">
    <source>
        <dbReference type="ARBA" id="ARBA00023204"/>
    </source>
</evidence>
<dbReference type="PANTHER" id="PTHR33991">
    <property type="entry name" value="DNA REPAIR PROTEIN RECO"/>
    <property type="match status" value="1"/>
</dbReference>
<dbReference type="InterPro" id="IPR022572">
    <property type="entry name" value="DNA_rep/recomb_RecO_N"/>
</dbReference>
<dbReference type="Proteomes" id="UP000515819">
    <property type="component" value="Chromosome"/>
</dbReference>
<dbReference type="SUPFAM" id="SSF50249">
    <property type="entry name" value="Nucleic acid-binding proteins"/>
    <property type="match status" value="1"/>
</dbReference>
<keyword evidence="3 7" id="KW-0227">DNA damage</keyword>
<dbReference type="Pfam" id="PF02565">
    <property type="entry name" value="RecO_C"/>
    <property type="match status" value="1"/>
</dbReference>
<dbReference type="SUPFAM" id="SSF57863">
    <property type="entry name" value="ArfGap/RecO-like zinc finger"/>
    <property type="match status" value="1"/>
</dbReference>
<feature type="domain" description="DNA replication/recombination mediator RecO N-terminal" evidence="8">
    <location>
        <begin position="1"/>
        <end position="80"/>
    </location>
</feature>
<dbReference type="RefSeq" id="WP_196019704.1">
    <property type="nucleotide sequence ID" value="NZ_CP060632.1"/>
</dbReference>
<keyword evidence="4 7" id="KW-0233">DNA recombination</keyword>
<evidence type="ECO:0000256" key="4">
    <source>
        <dbReference type="ARBA" id="ARBA00023172"/>
    </source>
</evidence>
<evidence type="ECO:0000313" key="9">
    <source>
        <dbReference type="EMBL" id="QNL98678.1"/>
    </source>
</evidence>
<evidence type="ECO:0000256" key="7">
    <source>
        <dbReference type="HAMAP-Rule" id="MF_00201"/>
    </source>
</evidence>
<comment type="similarity">
    <text evidence="1 7">Belongs to the RecO family.</text>
</comment>
<dbReference type="KEGG" id="wcp:H9Q76_07905"/>
<dbReference type="Gene3D" id="2.40.50.140">
    <property type="entry name" value="Nucleic acid-binding proteins"/>
    <property type="match status" value="1"/>
</dbReference>
<dbReference type="InterPro" id="IPR012340">
    <property type="entry name" value="NA-bd_OB-fold"/>
</dbReference>
<dbReference type="InterPro" id="IPR037278">
    <property type="entry name" value="ARFGAP/RecO"/>
</dbReference>
<evidence type="ECO:0000256" key="3">
    <source>
        <dbReference type="ARBA" id="ARBA00022763"/>
    </source>
</evidence>
<keyword evidence="10" id="KW-1185">Reference proteome</keyword>
<accession>A0A7G9FJE7</accession>